<organism evidence="15 16">
    <name type="scientific">Paraperlucidibaca baekdonensis</name>
    <dbReference type="NCBI Taxonomy" id="748120"/>
    <lineage>
        <taxon>Bacteria</taxon>
        <taxon>Pseudomonadati</taxon>
        <taxon>Pseudomonadota</taxon>
        <taxon>Gammaproteobacteria</taxon>
        <taxon>Moraxellales</taxon>
        <taxon>Moraxellaceae</taxon>
        <taxon>Paraperlucidibaca</taxon>
    </lineage>
</organism>
<dbReference type="InterPro" id="IPR034151">
    <property type="entry name" value="TOPRIM_DnaG_bac"/>
</dbReference>
<dbReference type="InterPro" id="IPR016136">
    <property type="entry name" value="DNA_helicase_N/primase_C"/>
</dbReference>
<dbReference type="GO" id="GO:0006269">
    <property type="term" value="P:DNA replication, synthesis of primer"/>
    <property type="evidence" value="ECO:0007669"/>
    <property type="project" value="UniProtKB-UniRule"/>
</dbReference>
<reference evidence="15 16" key="1">
    <citation type="submission" date="2018-08" db="EMBL/GenBank/DDBJ databases">
        <title>Genomic Encyclopedia of Type Strains, Phase IV (KMG-IV): sequencing the most valuable type-strain genomes for metagenomic binning, comparative biology and taxonomic classification.</title>
        <authorList>
            <person name="Goeker M."/>
        </authorList>
    </citation>
    <scope>NUCLEOTIDE SEQUENCE [LARGE SCALE GENOMIC DNA]</scope>
    <source>
        <strain evidence="15 16">DSM 26022</strain>
    </source>
</reference>
<dbReference type="PROSITE" id="PS50880">
    <property type="entry name" value="TOPRIM"/>
    <property type="match status" value="1"/>
</dbReference>
<dbReference type="InterPro" id="IPR006171">
    <property type="entry name" value="TOPRIM_dom"/>
</dbReference>
<dbReference type="GO" id="GO:0008270">
    <property type="term" value="F:zinc ion binding"/>
    <property type="evidence" value="ECO:0007669"/>
    <property type="project" value="UniProtKB-UniRule"/>
</dbReference>
<comment type="cofactor">
    <cofactor evidence="12">
        <name>Zn(2+)</name>
        <dbReference type="ChEBI" id="CHEBI:29105"/>
    </cofactor>
    <text evidence="12">Binds 1 zinc ion per monomer.</text>
</comment>
<dbReference type="GO" id="GO:0003899">
    <property type="term" value="F:DNA-directed RNA polymerase activity"/>
    <property type="evidence" value="ECO:0007669"/>
    <property type="project" value="UniProtKB-UniRule"/>
</dbReference>
<dbReference type="SUPFAM" id="SSF56731">
    <property type="entry name" value="DNA primase core"/>
    <property type="match status" value="1"/>
</dbReference>
<evidence type="ECO:0000256" key="7">
    <source>
        <dbReference type="ARBA" id="ARBA00022771"/>
    </source>
</evidence>
<dbReference type="Gene3D" id="3.90.580.10">
    <property type="entry name" value="Zinc finger, CHC2-type domain"/>
    <property type="match status" value="1"/>
</dbReference>
<keyword evidence="7 12" id="KW-0863">Zinc-finger</keyword>
<dbReference type="Pfam" id="PF08275">
    <property type="entry name" value="DNAG_N"/>
    <property type="match status" value="1"/>
</dbReference>
<evidence type="ECO:0000256" key="12">
    <source>
        <dbReference type="HAMAP-Rule" id="MF_00974"/>
    </source>
</evidence>
<dbReference type="EC" id="2.7.7.101" evidence="12"/>
<dbReference type="NCBIfam" id="TIGR01391">
    <property type="entry name" value="dnaG"/>
    <property type="match status" value="1"/>
</dbReference>
<evidence type="ECO:0000256" key="8">
    <source>
        <dbReference type="ARBA" id="ARBA00022833"/>
    </source>
</evidence>
<keyword evidence="6 12" id="KW-0479">Metal-binding</keyword>
<dbReference type="InterPro" id="IPR037068">
    <property type="entry name" value="DNA_primase_core_N_sf"/>
</dbReference>
<dbReference type="SMART" id="SM00400">
    <property type="entry name" value="ZnF_CHCC"/>
    <property type="match status" value="1"/>
</dbReference>
<dbReference type="EMBL" id="QUNR01000001">
    <property type="protein sequence ID" value="REH40341.1"/>
    <property type="molecule type" value="Genomic_DNA"/>
</dbReference>
<evidence type="ECO:0000256" key="9">
    <source>
        <dbReference type="ARBA" id="ARBA00022842"/>
    </source>
</evidence>
<gene>
    <name evidence="12" type="primary">dnaG</name>
    <name evidence="15" type="ORF">DFR26_0542</name>
</gene>
<dbReference type="InterPro" id="IPR002694">
    <property type="entry name" value="Znf_CHC2"/>
</dbReference>
<proteinExistence type="inferred from homology"/>
<dbReference type="FunFam" id="3.90.980.10:FF:000001">
    <property type="entry name" value="DNA primase"/>
    <property type="match status" value="1"/>
</dbReference>
<keyword evidence="10 12" id="KW-0238">DNA-binding</keyword>
<comment type="similarity">
    <text evidence="12">Belongs to the DnaG primase family.</text>
</comment>
<dbReference type="Gene3D" id="3.40.1360.10">
    <property type="match status" value="1"/>
</dbReference>
<evidence type="ECO:0000256" key="5">
    <source>
        <dbReference type="ARBA" id="ARBA00022705"/>
    </source>
</evidence>
<feature type="domain" description="Toprim" evidence="14">
    <location>
        <begin position="259"/>
        <end position="341"/>
    </location>
</feature>
<dbReference type="FunFam" id="3.90.580.10:FF:000001">
    <property type="entry name" value="DNA primase"/>
    <property type="match status" value="1"/>
</dbReference>
<comment type="domain">
    <text evidence="12">Contains an N-terminal zinc-binding domain, a central core domain that contains the primase activity, and a C-terminal DnaB-binding domain.</text>
</comment>
<keyword evidence="8 12" id="KW-0862">Zinc</keyword>
<dbReference type="GO" id="GO:0005737">
    <property type="term" value="C:cytoplasm"/>
    <property type="evidence" value="ECO:0007669"/>
    <property type="project" value="TreeGrafter"/>
</dbReference>
<comment type="subunit">
    <text evidence="12">Monomer. Interacts with DnaB.</text>
</comment>
<evidence type="ECO:0000259" key="14">
    <source>
        <dbReference type="PROSITE" id="PS50880"/>
    </source>
</evidence>
<keyword evidence="9" id="KW-0460">Magnesium</keyword>
<dbReference type="CDD" id="cd03364">
    <property type="entry name" value="TOPRIM_DnaG_primases"/>
    <property type="match status" value="1"/>
</dbReference>
<name>A0A3E0H9E9_9GAMM</name>
<evidence type="ECO:0000256" key="2">
    <source>
        <dbReference type="ARBA" id="ARBA00022515"/>
    </source>
</evidence>
<dbReference type="Pfam" id="PF08278">
    <property type="entry name" value="DnaG_DnaB_bind"/>
    <property type="match status" value="1"/>
</dbReference>
<dbReference type="GO" id="GO:0003677">
    <property type="term" value="F:DNA binding"/>
    <property type="evidence" value="ECO:0007669"/>
    <property type="project" value="UniProtKB-KW"/>
</dbReference>
<comment type="caution">
    <text evidence="15">The sequence shown here is derived from an EMBL/GenBank/DDBJ whole genome shotgun (WGS) entry which is preliminary data.</text>
</comment>
<dbReference type="InterPro" id="IPR019475">
    <property type="entry name" value="DNA_primase_DnaB-bd"/>
</dbReference>
<dbReference type="Pfam" id="PF01807">
    <property type="entry name" value="Zn_ribbon_DnaG"/>
    <property type="match status" value="1"/>
</dbReference>
<keyword evidence="1 12" id="KW-0240">DNA-directed RNA polymerase</keyword>
<evidence type="ECO:0000256" key="3">
    <source>
        <dbReference type="ARBA" id="ARBA00022679"/>
    </source>
</evidence>
<dbReference type="InterPro" id="IPR030846">
    <property type="entry name" value="DnaG_bac"/>
</dbReference>
<dbReference type="InterPro" id="IPR013173">
    <property type="entry name" value="DNA_primase_DnaG_DnaB-bd_dom"/>
</dbReference>
<keyword evidence="16" id="KW-1185">Reference proteome</keyword>
<dbReference type="Proteomes" id="UP000256774">
    <property type="component" value="Unassembled WGS sequence"/>
</dbReference>
<dbReference type="GO" id="GO:0000428">
    <property type="term" value="C:DNA-directed RNA polymerase complex"/>
    <property type="evidence" value="ECO:0007669"/>
    <property type="project" value="UniProtKB-KW"/>
</dbReference>
<evidence type="ECO:0000256" key="6">
    <source>
        <dbReference type="ARBA" id="ARBA00022723"/>
    </source>
</evidence>
<evidence type="ECO:0000256" key="4">
    <source>
        <dbReference type="ARBA" id="ARBA00022695"/>
    </source>
</evidence>
<dbReference type="OrthoDB" id="9803773at2"/>
<dbReference type="SUPFAM" id="SSF57783">
    <property type="entry name" value="Zinc beta-ribbon"/>
    <property type="match status" value="1"/>
</dbReference>
<evidence type="ECO:0000313" key="15">
    <source>
        <dbReference type="EMBL" id="REH40341.1"/>
    </source>
</evidence>
<keyword evidence="3 12" id="KW-0808">Transferase</keyword>
<evidence type="ECO:0000256" key="10">
    <source>
        <dbReference type="ARBA" id="ARBA00023125"/>
    </source>
</evidence>
<dbReference type="FunFam" id="3.40.1360.10:FF:000002">
    <property type="entry name" value="DNA primase"/>
    <property type="match status" value="1"/>
</dbReference>
<evidence type="ECO:0000256" key="11">
    <source>
        <dbReference type="ARBA" id="ARBA00023163"/>
    </source>
</evidence>
<dbReference type="Gene3D" id="3.90.980.10">
    <property type="entry name" value="DNA primase, catalytic core, N-terminal domain"/>
    <property type="match status" value="1"/>
</dbReference>
<dbReference type="SUPFAM" id="SSF117023">
    <property type="entry name" value="DNA primase DnaG, C-terminal domain"/>
    <property type="match status" value="1"/>
</dbReference>
<dbReference type="InterPro" id="IPR006295">
    <property type="entry name" value="DNA_primase_DnaG"/>
</dbReference>
<feature type="region of interest" description="Disordered" evidence="13">
    <location>
        <begin position="491"/>
        <end position="515"/>
    </location>
</feature>
<dbReference type="GO" id="GO:1990077">
    <property type="term" value="C:primosome complex"/>
    <property type="evidence" value="ECO:0007669"/>
    <property type="project" value="UniProtKB-KW"/>
</dbReference>
<dbReference type="Gene3D" id="1.10.860.10">
    <property type="entry name" value="DNAb Helicase, Chain A"/>
    <property type="match status" value="1"/>
</dbReference>
<feature type="zinc finger region" description="CHC2-type" evidence="12">
    <location>
        <begin position="41"/>
        <end position="65"/>
    </location>
</feature>
<dbReference type="InterPro" id="IPR050219">
    <property type="entry name" value="DnaG_primase"/>
</dbReference>
<evidence type="ECO:0000313" key="16">
    <source>
        <dbReference type="Proteomes" id="UP000256774"/>
    </source>
</evidence>
<keyword evidence="4 12" id="KW-0548">Nucleotidyltransferase</keyword>
<accession>A0A3E0H9E9</accession>
<dbReference type="AlphaFoldDB" id="A0A3E0H9E9"/>
<evidence type="ECO:0000256" key="1">
    <source>
        <dbReference type="ARBA" id="ARBA00022478"/>
    </source>
</evidence>
<dbReference type="RefSeq" id="WP_116207383.1">
    <property type="nucleotide sequence ID" value="NZ_QUNR01000001.1"/>
</dbReference>
<keyword evidence="5 12" id="KW-0235">DNA replication</keyword>
<dbReference type="PANTHER" id="PTHR30313:SF2">
    <property type="entry name" value="DNA PRIMASE"/>
    <property type="match status" value="1"/>
</dbReference>
<dbReference type="InterPro" id="IPR013264">
    <property type="entry name" value="DNAG_N"/>
</dbReference>
<dbReference type="HAMAP" id="MF_00974">
    <property type="entry name" value="DNA_primase_DnaG"/>
    <property type="match status" value="1"/>
</dbReference>
<comment type="catalytic activity">
    <reaction evidence="12">
        <text>ssDNA + n NTP = ssDNA/pppN(pN)n-1 hybrid + (n-1) diphosphate.</text>
        <dbReference type="EC" id="2.7.7.101"/>
    </reaction>
</comment>
<dbReference type="SMART" id="SM00493">
    <property type="entry name" value="TOPRIM"/>
    <property type="match status" value="1"/>
</dbReference>
<dbReference type="Pfam" id="PF10410">
    <property type="entry name" value="DnaB_bind"/>
    <property type="match status" value="1"/>
</dbReference>
<dbReference type="InterPro" id="IPR036977">
    <property type="entry name" value="DNA_primase_Znf_CHC2"/>
</dbReference>
<dbReference type="Pfam" id="PF13662">
    <property type="entry name" value="Toprim_4"/>
    <property type="match status" value="1"/>
</dbReference>
<comment type="function">
    <text evidence="12">RNA polymerase that catalyzes the synthesis of short RNA molecules used as primers for DNA polymerase during DNA replication.</text>
</comment>
<keyword evidence="2 12" id="KW-0639">Primosome</keyword>
<keyword evidence="11 12" id="KW-0804">Transcription</keyword>
<protein>
    <recommendedName>
        <fullName evidence="12">DNA primase</fullName>
        <ecNumber evidence="12">2.7.7.101</ecNumber>
    </recommendedName>
</protein>
<evidence type="ECO:0000256" key="13">
    <source>
        <dbReference type="SAM" id="MobiDB-lite"/>
    </source>
</evidence>
<feature type="compositionally biased region" description="Basic residues" evidence="13">
    <location>
        <begin position="506"/>
        <end position="515"/>
    </location>
</feature>
<dbReference type="PANTHER" id="PTHR30313">
    <property type="entry name" value="DNA PRIMASE"/>
    <property type="match status" value="1"/>
</dbReference>
<dbReference type="Gene3D" id="1.20.50.20">
    <property type="entry name" value="DnaG, RNA polymerase domain, helical bundle"/>
    <property type="match status" value="1"/>
</dbReference>
<sequence length="659" mass="71899">MAAGRIPQSFIDEVLLRTDVVDLIDARVKLKRAGKNYSACCPFHQEKSPSFTVNREKQFYYCFGCGATGNALSFLMEHDRLDFIDGLRQLAGAAGMSLPETRDGSAPQKPSQQPLFDALERAAGFFEQQLRGAPQKARAVNYLKGRGVSGAIAKQFRIGYAPPGWDNLLNALGDEPALRELLLQAGLVIFNPQRSSHYDALRDRVIFPIRDFRGRVIAFGGRVLNDDKPKYLNSPESPVFHKGQELYGLYEARQSGKLTRLLVVEGYMDVVALAQAGIPEAVATLGTATSTSHVERLFRVVPEVIFCFDGDSAGRRAAWRALENALPALRDGVSAKFLFLPDGEDPDSLVRREGTALFRARLDADAVPLADQLFKHLGEALNLASIEGRTQLATLALPLLATMPETLFRTLLLQRLSELTQLTVVVLDKQLAQLIDKHATQTQAREQAAAEAALAVATQSAQAIEPMEAMQWQADDEREAMDEAYYASLGDHAPSAPVKPTAAPRPARHAAPKRASLRSLSAQAIRLLLREPEHAQHWSEQMLDSLNDPETPLLCTLAQALRDAPERSLAALLGSWHGRPEGEALAAIAAADSLLPDADNAMEAAALGHRLQSRLLEQRITQAVAALNDSPSGENLAALTQAKRELAAWMQQMPQAPTS</sequence>